<dbReference type="Gene3D" id="2.120.10.30">
    <property type="entry name" value="TolB, C-terminal domain"/>
    <property type="match status" value="1"/>
</dbReference>
<feature type="region of interest" description="Disordered" evidence="1">
    <location>
        <begin position="25"/>
        <end position="76"/>
    </location>
</feature>
<evidence type="ECO:0000256" key="1">
    <source>
        <dbReference type="SAM" id="MobiDB-lite"/>
    </source>
</evidence>
<proteinExistence type="predicted"/>
<dbReference type="EMBL" id="CP012159">
    <property type="protein sequence ID" value="AKT35953.1"/>
    <property type="molecule type" value="Genomic_DNA"/>
</dbReference>
<gene>
    <name evidence="2" type="ORF">CMC5_000650</name>
</gene>
<protein>
    <submittedName>
        <fullName evidence="2">Uncharacterized protein</fullName>
    </submittedName>
</protein>
<evidence type="ECO:0000313" key="3">
    <source>
        <dbReference type="Proteomes" id="UP000067626"/>
    </source>
</evidence>
<dbReference type="KEGG" id="ccro:CMC5_000650"/>
<sequence>MDRRWGVGGVAALALGIAVLLGKPWQTASAPPQPGASSSGDPRPAPSGGGSPARSAPHAVQGSSRATSPPSSAGPELVVTASWGAALGQLGRERPDEGNPEAPMSLAADGKGRLLVLDQINHRLVRYGVDGKPETSLPIDLRTAQDVTVAPDGSVAVLERIHEKAVVLFDEAGKPRGALPLLGEGIDEAGHVTGVFVDGDDVYAEREHGPLVKLGDTRGTPASPRTEIPGRPSRDGALYLNAGIIQADAGRAYVAAIDRARMANRFTRELRFDAVLGSIRLLDSDRAGVIYFAVQTRPSGSGDETLLLTCLDPANGQTLGGAVMPVNTLPEETFRDLAVLDEGGVLHALRTEAGTSYQRYDCP</sequence>
<dbReference type="OrthoDB" id="5526519at2"/>
<feature type="region of interest" description="Disordered" evidence="1">
    <location>
        <begin position="212"/>
        <end position="232"/>
    </location>
</feature>
<dbReference type="AlphaFoldDB" id="A0A0K1E5V0"/>
<name>A0A0K1E5V0_CHOCO</name>
<feature type="compositionally biased region" description="Polar residues" evidence="1">
    <location>
        <begin position="61"/>
        <end position="71"/>
    </location>
</feature>
<keyword evidence="3" id="KW-1185">Reference proteome</keyword>
<accession>A0A0K1E5V0</accession>
<dbReference type="RefSeq" id="WP_050428538.1">
    <property type="nucleotide sequence ID" value="NZ_CP012159.1"/>
</dbReference>
<evidence type="ECO:0000313" key="2">
    <source>
        <dbReference type="EMBL" id="AKT35953.1"/>
    </source>
</evidence>
<dbReference type="SUPFAM" id="SSF101898">
    <property type="entry name" value="NHL repeat"/>
    <property type="match status" value="1"/>
</dbReference>
<dbReference type="InterPro" id="IPR011042">
    <property type="entry name" value="6-blade_b-propeller_TolB-like"/>
</dbReference>
<organism evidence="2 3">
    <name type="scientific">Chondromyces crocatus</name>
    <dbReference type="NCBI Taxonomy" id="52"/>
    <lineage>
        <taxon>Bacteria</taxon>
        <taxon>Pseudomonadati</taxon>
        <taxon>Myxococcota</taxon>
        <taxon>Polyangia</taxon>
        <taxon>Polyangiales</taxon>
        <taxon>Polyangiaceae</taxon>
        <taxon>Chondromyces</taxon>
    </lineage>
</organism>
<dbReference type="Proteomes" id="UP000067626">
    <property type="component" value="Chromosome"/>
</dbReference>
<reference evidence="2 3" key="1">
    <citation type="submission" date="2015-07" db="EMBL/GenBank/DDBJ databases">
        <title>Genome analysis of myxobacterium Chondromyces crocatus Cm c5 reveals a high potential for natural compound synthesis and the genetic basis for the loss of fruiting body formation.</title>
        <authorList>
            <person name="Zaburannyi N."/>
            <person name="Bunk B."/>
            <person name="Maier J."/>
            <person name="Overmann J."/>
            <person name="Mueller R."/>
        </authorList>
    </citation>
    <scope>NUCLEOTIDE SEQUENCE [LARGE SCALE GENOMIC DNA]</scope>
    <source>
        <strain evidence="2 3">Cm c5</strain>
    </source>
</reference>